<feature type="compositionally biased region" description="Basic and acidic residues" evidence="3">
    <location>
        <begin position="16"/>
        <end position="32"/>
    </location>
</feature>
<dbReference type="EC" id="3.6.4.13" evidence="1"/>
<dbReference type="SUPFAM" id="SSF52540">
    <property type="entry name" value="P-loop containing nucleoside triphosphate hydrolases"/>
    <property type="match status" value="1"/>
</dbReference>
<dbReference type="Gene3D" id="1.20.120.1080">
    <property type="match status" value="1"/>
</dbReference>
<dbReference type="Proteomes" id="UP001153076">
    <property type="component" value="Unassembled WGS sequence"/>
</dbReference>
<keyword evidence="7" id="KW-1185">Reference proteome</keyword>
<reference evidence="5" key="1">
    <citation type="submission" date="2022-04" db="EMBL/GenBank/DDBJ databases">
        <title>Carnegiea gigantea Genome sequencing and assembly v2.</title>
        <authorList>
            <person name="Copetti D."/>
            <person name="Sanderson M.J."/>
            <person name="Burquez A."/>
            <person name="Wojciechowski M.F."/>
        </authorList>
    </citation>
    <scope>NUCLEOTIDE SEQUENCE</scope>
    <source>
        <strain evidence="5">SGP5-SGP5p</strain>
        <tissue evidence="5">Aerial part</tissue>
    </source>
</reference>
<dbReference type="FunFam" id="3.40.50.300:FF:000819">
    <property type="entry name" value="ATP dependent RNA helicase, putative"/>
    <property type="match status" value="1"/>
</dbReference>
<dbReference type="InterPro" id="IPR048333">
    <property type="entry name" value="HA2_WH"/>
</dbReference>
<sequence>MNRKNSGETPAAGKFVGDRKPPRKLACGDRKFRQTQPLDRQRPEASSYAQKLENQEEPVETNKPTTGEGAVGGSRRPKVHRTLGNPPMATLGTRTSPASSWDHDLSPDAEKRETGGMGCSFGKAVLSETPQLMHSSSANKNICCRDLCLGEAASAAVCDRRGKKNLVLSSWGDDSILLKECMNPYYDPSLYQAYSKQTRLNLRKLNEDVIDYDLLEDLVCHIDENSGDGAILVFLPGVSEIYRLHDKLAASFRFGGESSEWLLPLHSSVAAADQKKVFLKPPQNMRKVIMATNIAETSLTIDDVVYVIDSGKHKEYRYDPKKKLSMMVEDWISQANAKQRRGRAGRVKPGTCFCLYTRHRFEKLMRRFQVPEMLRMPLVELCLQIKLLALGDIKTFLSKGLEIPRDDAIHSAISSLKEVGAIDENEVLTPLGHHLAKLPVDLLLGKV</sequence>
<evidence type="ECO:0000256" key="3">
    <source>
        <dbReference type="SAM" id="MobiDB-lite"/>
    </source>
</evidence>
<dbReference type="EMBL" id="JAKOGI010002311">
    <property type="protein sequence ID" value="KAJ8422281.1"/>
    <property type="molecule type" value="Genomic_DNA"/>
</dbReference>
<dbReference type="PROSITE" id="PS51194">
    <property type="entry name" value="HELICASE_CTER"/>
    <property type="match status" value="1"/>
</dbReference>
<comment type="caution">
    <text evidence="5">The sequence shown here is derived from an EMBL/GenBank/DDBJ whole genome shotgun (WGS) entry which is preliminary data.</text>
</comment>
<evidence type="ECO:0000256" key="1">
    <source>
        <dbReference type="ARBA" id="ARBA00012552"/>
    </source>
</evidence>
<feature type="region of interest" description="Disordered" evidence="3">
    <location>
        <begin position="1"/>
        <end position="116"/>
    </location>
</feature>
<dbReference type="EMBL" id="JAKOGI010002499">
    <property type="protein sequence ID" value="KAJ8421854.1"/>
    <property type="molecule type" value="Genomic_DNA"/>
</dbReference>
<gene>
    <name evidence="6" type="ORF">Cgig2_009283</name>
    <name evidence="5" type="ORF">Cgig2_014904</name>
</gene>
<evidence type="ECO:0000313" key="6">
    <source>
        <dbReference type="EMBL" id="KAJ8422281.1"/>
    </source>
</evidence>
<dbReference type="AlphaFoldDB" id="A0A9Q1GMF1"/>
<organism evidence="5 7">
    <name type="scientific">Carnegiea gigantea</name>
    <dbReference type="NCBI Taxonomy" id="171969"/>
    <lineage>
        <taxon>Eukaryota</taxon>
        <taxon>Viridiplantae</taxon>
        <taxon>Streptophyta</taxon>
        <taxon>Embryophyta</taxon>
        <taxon>Tracheophyta</taxon>
        <taxon>Spermatophyta</taxon>
        <taxon>Magnoliopsida</taxon>
        <taxon>eudicotyledons</taxon>
        <taxon>Gunneridae</taxon>
        <taxon>Pentapetalae</taxon>
        <taxon>Caryophyllales</taxon>
        <taxon>Cactineae</taxon>
        <taxon>Cactaceae</taxon>
        <taxon>Cactoideae</taxon>
        <taxon>Echinocereeae</taxon>
        <taxon>Carnegiea</taxon>
    </lineage>
</organism>
<name>A0A9Q1GMF1_9CARY</name>
<dbReference type="OrthoDB" id="5600252at2759"/>
<feature type="domain" description="Helicase C-terminal" evidence="4">
    <location>
        <begin position="214"/>
        <end position="389"/>
    </location>
</feature>
<protein>
    <recommendedName>
        <fullName evidence="1">RNA helicase</fullName>
        <ecNumber evidence="1">3.6.4.13</ecNumber>
    </recommendedName>
</protein>
<evidence type="ECO:0000256" key="2">
    <source>
        <dbReference type="ARBA" id="ARBA00047984"/>
    </source>
</evidence>
<feature type="compositionally biased region" description="Basic and acidic residues" evidence="3">
    <location>
        <begin position="101"/>
        <end position="114"/>
    </location>
</feature>
<dbReference type="Pfam" id="PF00271">
    <property type="entry name" value="Helicase_C"/>
    <property type="match status" value="1"/>
</dbReference>
<dbReference type="PANTHER" id="PTHR18934:SF246">
    <property type="entry name" value="DEXH-BOX ATP-DEPENDENT RNA HELICASE DEXH4, CHLOROPLASTIC-RELATED"/>
    <property type="match status" value="1"/>
</dbReference>
<dbReference type="PANTHER" id="PTHR18934">
    <property type="entry name" value="ATP-DEPENDENT RNA HELICASE"/>
    <property type="match status" value="1"/>
</dbReference>
<dbReference type="CDD" id="cd18791">
    <property type="entry name" value="SF2_C_RHA"/>
    <property type="match status" value="1"/>
</dbReference>
<proteinExistence type="predicted"/>
<dbReference type="InterPro" id="IPR027417">
    <property type="entry name" value="P-loop_NTPase"/>
</dbReference>
<dbReference type="GO" id="GO:0003723">
    <property type="term" value="F:RNA binding"/>
    <property type="evidence" value="ECO:0007669"/>
    <property type="project" value="TreeGrafter"/>
</dbReference>
<dbReference type="GO" id="GO:0003724">
    <property type="term" value="F:RNA helicase activity"/>
    <property type="evidence" value="ECO:0007669"/>
    <property type="project" value="UniProtKB-EC"/>
</dbReference>
<comment type="catalytic activity">
    <reaction evidence="2">
        <text>ATP + H2O = ADP + phosphate + H(+)</text>
        <dbReference type="Rhea" id="RHEA:13065"/>
        <dbReference type="ChEBI" id="CHEBI:15377"/>
        <dbReference type="ChEBI" id="CHEBI:15378"/>
        <dbReference type="ChEBI" id="CHEBI:30616"/>
        <dbReference type="ChEBI" id="CHEBI:43474"/>
        <dbReference type="ChEBI" id="CHEBI:456216"/>
        <dbReference type="EC" id="3.6.4.13"/>
    </reaction>
</comment>
<evidence type="ECO:0000259" key="4">
    <source>
        <dbReference type="PROSITE" id="PS51194"/>
    </source>
</evidence>
<dbReference type="Pfam" id="PF04408">
    <property type="entry name" value="WHD_HA2"/>
    <property type="match status" value="1"/>
</dbReference>
<accession>A0A9Q1GMF1</accession>
<evidence type="ECO:0000313" key="5">
    <source>
        <dbReference type="EMBL" id="KAJ8421854.1"/>
    </source>
</evidence>
<dbReference type="InterPro" id="IPR001650">
    <property type="entry name" value="Helicase_C-like"/>
</dbReference>
<dbReference type="SMART" id="SM00490">
    <property type="entry name" value="HELICc"/>
    <property type="match status" value="1"/>
</dbReference>
<evidence type="ECO:0000313" key="7">
    <source>
        <dbReference type="Proteomes" id="UP001153076"/>
    </source>
</evidence>
<dbReference type="Gene3D" id="3.40.50.300">
    <property type="entry name" value="P-loop containing nucleotide triphosphate hydrolases"/>
    <property type="match status" value="1"/>
</dbReference>